<dbReference type="EMBL" id="BART01000006">
    <property type="protein sequence ID" value="GAG60805.1"/>
    <property type="molecule type" value="Genomic_DNA"/>
</dbReference>
<gene>
    <name evidence="2" type="ORF">S01H4_00058</name>
</gene>
<evidence type="ECO:0000256" key="1">
    <source>
        <dbReference type="SAM" id="Phobius"/>
    </source>
</evidence>
<keyword evidence="1" id="KW-0812">Transmembrane</keyword>
<sequence>MVKFLSRSFLTLAIKISLMIFLLIPLVALAWGDCPFGLIDCPYPGECSRYVDIDNDGICDLSQLAPEDRGTLTIPSDIEIKRRVYYFLPISLILIFFYALGCFLAKKKIISTASHRKIWNILLLITFFISGILGILLLLRLDFGWVIPLPFNILFWHVEAGIAMTVISVFHIIWHWPYFKKLFKFKKRI</sequence>
<accession>X0YX51</accession>
<reference evidence="2" key="1">
    <citation type="journal article" date="2014" name="Front. Microbiol.">
        <title>High frequency of phylogenetically diverse reductive dehalogenase-homologous genes in deep subseafloor sedimentary metagenomes.</title>
        <authorList>
            <person name="Kawai M."/>
            <person name="Futagami T."/>
            <person name="Toyoda A."/>
            <person name="Takaki Y."/>
            <person name="Nishi S."/>
            <person name="Hori S."/>
            <person name="Arai W."/>
            <person name="Tsubouchi T."/>
            <person name="Morono Y."/>
            <person name="Uchiyama I."/>
            <person name="Ito T."/>
            <person name="Fujiyama A."/>
            <person name="Inagaki F."/>
            <person name="Takami H."/>
        </authorList>
    </citation>
    <scope>NUCLEOTIDE SEQUENCE</scope>
    <source>
        <strain evidence="2">Expedition CK06-06</strain>
    </source>
</reference>
<comment type="caution">
    <text evidence="2">The sequence shown here is derived from an EMBL/GenBank/DDBJ whole genome shotgun (WGS) entry which is preliminary data.</text>
</comment>
<evidence type="ECO:0000313" key="2">
    <source>
        <dbReference type="EMBL" id="GAG60805.1"/>
    </source>
</evidence>
<feature type="transmembrane region" description="Helical" evidence="1">
    <location>
        <begin position="118"/>
        <end position="141"/>
    </location>
</feature>
<feature type="transmembrane region" description="Helical" evidence="1">
    <location>
        <begin position="84"/>
        <end position="106"/>
    </location>
</feature>
<dbReference type="AlphaFoldDB" id="X0YX51"/>
<name>X0YX51_9ZZZZ</name>
<keyword evidence="1" id="KW-0472">Membrane</keyword>
<keyword evidence="1" id="KW-1133">Transmembrane helix</keyword>
<proteinExistence type="predicted"/>
<protein>
    <recommendedName>
        <fullName evidence="3">DUF4405 domain-containing protein</fullName>
    </recommendedName>
</protein>
<feature type="transmembrane region" description="Helical" evidence="1">
    <location>
        <begin position="153"/>
        <end position="179"/>
    </location>
</feature>
<feature type="transmembrane region" description="Helical" evidence="1">
    <location>
        <begin position="12"/>
        <end position="32"/>
    </location>
</feature>
<organism evidence="2">
    <name type="scientific">marine sediment metagenome</name>
    <dbReference type="NCBI Taxonomy" id="412755"/>
    <lineage>
        <taxon>unclassified sequences</taxon>
        <taxon>metagenomes</taxon>
        <taxon>ecological metagenomes</taxon>
    </lineage>
</organism>
<evidence type="ECO:0008006" key="3">
    <source>
        <dbReference type="Google" id="ProtNLM"/>
    </source>
</evidence>